<reference evidence="1 2" key="1">
    <citation type="submission" date="2012-04" db="EMBL/GenBank/DDBJ databases">
        <title>The Genome Sequence of Saprolegnia declina VS20.</title>
        <authorList>
            <consortium name="The Broad Institute Genome Sequencing Platform"/>
            <person name="Russ C."/>
            <person name="Nusbaum C."/>
            <person name="Tyler B."/>
            <person name="van West P."/>
            <person name="Dieguez-Uribeondo J."/>
            <person name="de Bruijn I."/>
            <person name="Tripathy S."/>
            <person name="Jiang R."/>
            <person name="Young S.K."/>
            <person name="Zeng Q."/>
            <person name="Gargeya S."/>
            <person name="Fitzgerald M."/>
            <person name="Haas B."/>
            <person name="Abouelleil A."/>
            <person name="Alvarado L."/>
            <person name="Arachchi H.M."/>
            <person name="Berlin A."/>
            <person name="Chapman S.B."/>
            <person name="Goldberg J."/>
            <person name="Griggs A."/>
            <person name="Gujja S."/>
            <person name="Hansen M."/>
            <person name="Howarth C."/>
            <person name="Imamovic A."/>
            <person name="Larimer J."/>
            <person name="McCowen C."/>
            <person name="Montmayeur A."/>
            <person name="Murphy C."/>
            <person name="Neiman D."/>
            <person name="Pearson M."/>
            <person name="Priest M."/>
            <person name="Roberts A."/>
            <person name="Saif S."/>
            <person name="Shea T."/>
            <person name="Sisk P."/>
            <person name="Sykes S."/>
            <person name="Wortman J."/>
            <person name="Nusbaum C."/>
            <person name="Birren B."/>
        </authorList>
    </citation>
    <scope>NUCLEOTIDE SEQUENCE [LARGE SCALE GENOMIC DNA]</scope>
    <source>
        <strain evidence="1 2">VS20</strain>
    </source>
</reference>
<evidence type="ECO:0000313" key="2">
    <source>
        <dbReference type="Proteomes" id="UP000030762"/>
    </source>
</evidence>
<dbReference type="STRING" id="1156394.T0Q5P5"/>
<evidence type="ECO:0000313" key="1">
    <source>
        <dbReference type="EMBL" id="EQC29911.1"/>
    </source>
</evidence>
<dbReference type="GeneID" id="19953182"/>
<proteinExistence type="predicted"/>
<dbReference type="RefSeq" id="XP_008616750.1">
    <property type="nucleotide sequence ID" value="XM_008618528.1"/>
</dbReference>
<dbReference type="VEuPathDB" id="FungiDB:SDRG_12455"/>
<accession>T0Q5P5</accession>
<dbReference type="Proteomes" id="UP000030762">
    <property type="component" value="Unassembled WGS sequence"/>
</dbReference>
<dbReference type="PANTHER" id="PTHR37508">
    <property type="entry name" value="TRANSMEMBRANE PROTEIN"/>
    <property type="match status" value="1"/>
</dbReference>
<gene>
    <name evidence="1" type="ORF">SDRG_12455</name>
</gene>
<dbReference type="AlphaFoldDB" id="T0Q5P5"/>
<dbReference type="InParanoid" id="T0Q5P5"/>
<organism evidence="1 2">
    <name type="scientific">Saprolegnia diclina (strain VS20)</name>
    <dbReference type="NCBI Taxonomy" id="1156394"/>
    <lineage>
        <taxon>Eukaryota</taxon>
        <taxon>Sar</taxon>
        <taxon>Stramenopiles</taxon>
        <taxon>Oomycota</taxon>
        <taxon>Saprolegniomycetes</taxon>
        <taxon>Saprolegniales</taxon>
        <taxon>Saprolegniaceae</taxon>
        <taxon>Saprolegnia</taxon>
    </lineage>
</organism>
<dbReference type="EMBL" id="JH767180">
    <property type="protein sequence ID" value="EQC29911.1"/>
    <property type="molecule type" value="Genomic_DNA"/>
</dbReference>
<name>T0Q5P5_SAPDV</name>
<protein>
    <submittedName>
        <fullName evidence="1">Uncharacterized protein</fullName>
    </submittedName>
</protein>
<dbReference type="PANTHER" id="PTHR37508:SF1">
    <property type="entry name" value="TRANSMEMBRANE PROTEIN"/>
    <property type="match status" value="1"/>
</dbReference>
<sequence length="705" mass="79177">MSKMENPTLVIESYVSYESGVQDALLTNTKLREKVSEKERFLTDMGARQCMETLKFVAKMLETSVVASHGFSCHTKIVNTLVRYVTLVVNMEIAAHEFLDACLQVLKSYKCAFDTLIQGKPDHAKLLLLSSSEVAGRMEAIADNLVKTSEEAMDDARASLDETTQTSCTMSTQKEKKTTEGEELALKKKYLEAYARDSEDDVAAAKNAVKGAAVNCRVQAHVVATNTRTTWLWGFYTSEATRQAERDMHYLEGVENILRARWVETLEKQHEVNRGIAAIVAKIARHRDEGKPYEQAVTALELTVKALGSIKTSFEKVRAFWTKLKTRYDGIATNGDTIDILFEADAVEDPAECYDLMTDHWHDWLALTKISYEAVNGIVGVTTTVHGVMSDLPNSRQASERLPGLLKDLLETLEEHEAHIKRSMKEQQHSATMPTMTNRTLTIASSNCYETAVRVEPFKDTELMEKCMETLKEVNKLLEIAATVSHSSSCHAKIVALLGDYQTLVVEIDTAADAFLCGCMQVLKSYKFAFAFLHKGKYDKTKKLLVSTCAVAGRLGAIAGELVKASAEAVKDARVSVEVTFAWANKMKDKATVNDVSLEEICEFWWKLKIHFDVTTQNGDTIDMFVDPDMLEDPYFIDELTSVWHDWLALTKISYELVQGMKDVKTTMHDVMSDLPSWKQAKERLPRLSKDFEKLLEANNAHRLT</sequence>
<keyword evidence="2" id="KW-1185">Reference proteome</keyword>
<dbReference type="eggNOG" id="ENOG502S845">
    <property type="taxonomic scope" value="Eukaryota"/>
</dbReference>